<protein>
    <submittedName>
        <fullName evidence="9">Mitochondrial Complex I (CI) NADH:ubiquinone oxidoreductase subunit B14/NB4M/NDUFA6</fullName>
    </submittedName>
</protein>
<dbReference type="PANTHER" id="PTHR12964">
    <property type="entry name" value="NADH-UBIQUINONE OXIDOREDUCTASE B14 SUBUNIT"/>
    <property type="match status" value="1"/>
</dbReference>
<keyword evidence="8" id="KW-0472">Membrane</keyword>
<comment type="subcellular location">
    <subcellularLocation>
        <location evidence="1">Mitochondrion inner membrane</location>
        <topology evidence="1">Peripheral membrane protein</topology>
        <orientation evidence="1">Matrix side</orientation>
    </subcellularLocation>
</comment>
<proteinExistence type="inferred from homology"/>
<reference evidence="9" key="1">
    <citation type="submission" date="2019-09" db="EMBL/GenBank/DDBJ databases">
        <title>The Mitochondrial Proteome of the Jakobid, Andalucia godoyi, a Protist With the Most Gene-Rich and Bacteria-Like Mitochondrial Genome.</title>
        <authorList>
            <person name="Gray M.W."/>
            <person name="Burger G."/>
            <person name="Derelle R."/>
            <person name="Klimes V."/>
            <person name="Leger M."/>
            <person name="Sarrasin M."/>
            <person name="Vlcek C."/>
            <person name="Roger A.J."/>
            <person name="Elias M."/>
            <person name="Lang B.F."/>
        </authorList>
    </citation>
    <scope>NUCLEOTIDE SEQUENCE</scope>
    <source>
        <strain evidence="9">And28</strain>
    </source>
</reference>
<evidence type="ECO:0000256" key="2">
    <source>
        <dbReference type="ARBA" id="ARBA00009508"/>
    </source>
</evidence>
<dbReference type="EMBL" id="VRVR01000041">
    <property type="protein sequence ID" value="KAF0852369.1"/>
    <property type="molecule type" value="Genomic_DNA"/>
</dbReference>
<dbReference type="PANTHER" id="PTHR12964:SF0">
    <property type="entry name" value="NADH DEHYDROGENASE [UBIQUINONE] 1 ALPHA SUBCOMPLEX SUBUNIT 6"/>
    <property type="match status" value="1"/>
</dbReference>
<dbReference type="InterPro" id="IPR045299">
    <property type="entry name" value="Complex1_LYR_NDUFA6_LYRM6"/>
</dbReference>
<dbReference type="GO" id="GO:0006979">
    <property type="term" value="P:response to oxidative stress"/>
    <property type="evidence" value="ECO:0007669"/>
    <property type="project" value="TreeGrafter"/>
</dbReference>
<keyword evidence="3" id="KW-0813">Transport</keyword>
<gene>
    <name evidence="9" type="ORF">ANDGO_06214</name>
</gene>
<evidence type="ECO:0000256" key="3">
    <source>
        <dbReference type="ARBA" id="ARBA00022448"/>
    </source>
</evidence>
<keyword evidence="10" id="KW-1185">Reference proteome</keyword>
<accession>A0A8K0AH15</accession>
<comment type="caution">
    <text evidence="9">The sequence shown here is derived from an EMBL/GenBank/DDBJ whole genome shotgun (WGS) entry which is preliminary data.</text>
</comment>
<dbReference type="InterPro" id="IPR016488">
    <property type="entry name" value="NADH_Ub_cplx-1_asu_su-6"/>
</dbReference>
<dbReference type="GO" id="GO:0005743">
    <property type="term" value="C:mitochondrial inner membrane"/>
    <property type="evidence" value="ECO:0007669"/>
    <property type="project" value="UniProtKB-SubCell"/>
</dbReference>
<evidence type="ECO:0000256" key="7">
    <source>
        <dbReference type="ARBA" id="ARBA00023128"/>
    </source>
</evidence>
<dbReference type="Proteomes" id="UP000799049">
    <property type="component" value="Unassembled WGS sequence"/>
</dbReference>
<evidence type="ECO:0000256" key="8">
    <source>
        <dbReference type="ARBA" id="ARBA00023136"/>
    </source>
</evidence>
<keyword evidence="5" id="KW-0999">Mitochondrion inner membrane</keyword>
<evidence type="ECO:0000313" key="10">
    <source>
        <dbReference type="Proteomes" id="UP000799049"/>
    </source>
</evidence>
<evidence type="ECO:0000313" key="9">
    <source>
        <dbReference type="EMBL" id="KAF0852369.1"/>
    </source>
</evidence>
<sequence length="119" mass="14166">MATRLSSSLSEAQTHVRSLYREVMRCVPYVRKIYQVDLPESDMRALLRKEFRKHPGIRDAAVVDMLVFKGKQEVEETLRQWKPRTTLLKYFPIEETLSAPMRETERRRSEFLQKFLAGY</sequence>
<evidence type="ECO:0000256" key="4">
    <source>
        <dbReference type="ARBA" id="ARBA00022660"/>
    </source>
</evidence>
<evidence type="ECO:0000256" key="5">
    <source>
        <dbReference type="ARBA" id="ARBA00022792"/>
    </source>
</evidence>
<evidence type="ECO:0000256" key="1">
    <source>
        <dbReference type="ARBA" id="ARBA00004443"/>
    </source>
</evidence>
<dbReference type="AlphaFoldDB" id="A0A8K0AH15"/>
<evidence type="ECO:0000256" key="6">
    <source>
        <dbReference type="ARBA" id="ARBA00022982"/>
    </source>
</evidence>
<dbReference type="OrthoDB" id="14535at2759"/>
<keyword evidence="7" id="KW-0496">Mitochondrion</keyword>
<dbReference type="Pfam" id="PF13233">
    <property type="entry name" value="Complex1_LYR_2"/>
    <property type="match status" value="1"/>
</dbReference>
<organism evidence="9 10">
    <name type="scientific">Andalucia godoyi</name>
    <name type="common">Flagellate</name>
    <dbReference type="NCBI Taxonomy" id="505711"/>
    <lineage>
        <taxon>Eukaryota</taxon>
        <taxon>Discoba</taxon>
        <taxon>Jakobida</taxon>
        <taxon>Andalucina</taxon>
        <taxon>Andaluciidae</taxon>
        <taxon>Andalucia</taxon>
    </lineage>
</organism>
<keyword evidence="4" id="KW-0679">Respiratory chain</keyword>
<comment type="similarity">
    <text evidence="2">Belongs to the complex I LYR family.</text>
</comment>
<dbReference type="GO" id="GO:0045271">
    <property type="term" value="C:respiratory chain complex I"/>
    <property type="evidence" value="ECO:0007669"/>
    <property type="project" value="InterPro"/>
</dbReference>
<name>A0A8K0AH15_ANDGO</name>
<keyword evidence="6" id="KW-0249">Electron transport</keyword>
<dbReference type="CDD" id="cd20266">
    <property type="entry name" value="Complex1_LYR_NDUFA6_LYRM6"/>
    <property type="match status" value="1"/>
</dbReference>